<evidence type="ECO:0000313" key="3">
    <source>
        <dbReference type="Proteomes" id="UP000033956"/>
    </source>
</evidence>
<dbReference type="STRING" id="92835.RS81_02707"/>
<dbReference type="RefSeq" id="WP_084613660.1">
    <property type="nucleotide sequence ID" value="NZ_BAAAUP010000003.1"/>
</dbReference>
<evidence type="ECO:0008006" key="4">
    <source>
        <dbReference type="Google" id="ProtNLM"/>
    </source>
</evidence>
<comment type="caution">
    <text evidence="2">The sequence shown here is derived from an EMBL/GenBank/DDBJ whole genome shotgun (WGS) entry which is preliminary data.</text>
</comment>
<dbReference type="EMBL" id="JYIZ01000055">
    <property type="protein sequence ID" value="KJL38436.1"/>
    <property type="molecule type" value="Genomic_DNA"/>
</dbReference>
<feature type="compositionally biased region" description="Low complexity" evidence="1">
    <location>
        <begin position="9"/>
        <end position="26"/>
    </location>
</feature>
<feature type="region of interest" description="Disordered" evidence="1">
    <location>
        <begin position="45"/>
        <end position="71"/>
    </location>
</feature>
<protein>
    <recommendedName>
        <fullName evidence="4">DUF721 domain-containing protein</fullName>
    </recommendedName>
</protein>
<reference evidence="2 3" key="1">
    <citation type="submission" date="2015-02" db="EMBL/GenBank/DDBJ databases">
        <title>Draft genome sequences of ten Microbacterium spp. with emphasis on heavy metal contaminated environments.</title>
        <authorList>
            <person name="Corretto E."/>
        </authorList>
    </citation>
    <scope>NUCLEOTIDE SEQUENCE [LARGE SCALE GENOMIC DNA]</scope>
    <source>
        <strain evidence="2 3">DSM 12510</strain>
    </source>
</reference>
<name>A0A0M2H411_9MICO</name>
<dbReference type="OrthoDB" id="5516926at2"/>
<proteinExistence type="predicted"/>
<dbReference type="PATRIC" id="fig|92835.4.peg.2746"/>
<dbReference type="Pfam" id="PF05258">
    <property type="entry name" value="DciA"/>
    <property type="match status" value="1"/>
</dbReference>
<evidence type="ECO:0000256" key="1">
    <source>
        <dbReference type="SAM" id="MobiDB-lite"/>
    </source>
</evidence>
<sequence length="183" mass="19907">MPDPELPTGDAASGDAASRDAASAGDLPETVATYLRLRGLAPSGRTFRRRRRRPADDDENQPFTSGRDPRGVADVLADFTRDSGWNRELAREDVVTAWADVAGAETAAHTHPVAFSEGTLTVQADSTAWAKQLQLMRAHILSEIVRRFPDAGVKVVRFIGPDVPSWKWGTRTVPGRGPRDTYG</sequence>
<dbReference type="PANTHER" id="PTHR36456">
    <property type="entry name" value="UPF0232 PROTEIN SCO3875"/>
    <property type="match status" value="1"/>
</dbReference>
<dbReference type="Proteomes" id="UP000033956">
    <property type="component" value="Unassembled WGS sequence"/>
</dbReference>
<keyword evidence="3" id="KW-1185">Reference proteome</keyword>
<gene>
    <name evidence="2" type="ORF">RS81_02707</name>
</gene>
<dbReference type="PANTHER" id="PTHR36456:SF1">
    <property type="entry name" value="UPF0232 PROTEIN SCO3875"/>
    <property type="match status" value="1"/>
</dbReference>
<accession>A0A0M2H411</accession>
<feature type="region of interest" description="Disordered" evidence="1">
    <location>
        <begin position="1"/>
        <end position="28"/>
    </location>
</feature>
<evidence type="ECO:0000313" key="2">
    <source>
        <dbReference type="EMBL" id="KJL38436.1"/>
    </source>
</evidence>
<organism evidence="2 3">
    <name type="scientific">Microbacterium terrae</name>
    <dbReference type="NCBI Taxonomy" id="69369"/>
    <lineage>
        <taxon>Bacteria</taxon>
        <taxon>Bacillati</taxon>
        <taxon>Actinomycetota</taxon>
        <taxon>Actinomycetes</taxon>
        <taxon>Micrococcales</taxon>
        <taxon>Microbacteriaceae</taxon>
        <taxon>Microbacterium</taxon>
    </lineage>
</organism>
<dbReference type="AlphaFoldDB" id="A0A0M2H411"/>
<dbReference type="InterPro" id="IPR007922">
    <property type="entry name" value="DciA-like"/>
</dbReference>